<comment type="caution">
    <text evidence="2">The sequence shown here is derived from an EMBL/GenBank/DDBJ whole genome shotgun (WGS) entry which is preliminary data.</text>
</comment>
<evidence type="ECO:0000313" key="4">
    <source>
        <dbReference type="Proteomes" id="UP000242525"/>
    </source>
</evidence>
<dbReference type="Proteomes" id="UP000242525">
    <property type="component" value="Unassembled WGS sequence"/>
</dbReference>
<dbReference type="AlphaFoldDB" id="A0A0J9XBR3"/>
<dbReference type="EMBL" id="CCBN010000009">
    <property type="protein sequence ID" value="CDO54954.1"/>
    <property type="molecule type" value="Genomic_DNA"/>
</dbReference>
<feature type="compositionally biased region" description="Low complexity" evidence="1">
    <location>
        <begin position="1"/>
        <end position="36"/>
    </location>
</feature>
<dbReference type="Pfam" id="PF14618">
    <property type="entry name" value="DUF4452"/>
    <property type="match status" value="1"/>
</dbReference>
<protein>
    <submittedName>
        <fullName evidence="2">Uncharacterized protein</fullName>
    </submittedName>
</protein>
<dbReference type="Proteomes" id="UP000750522">
    <property type="component" value="Unassembled WGS sequence"/>
</dbReference>
<name>A0A0J9XBR3_GEOCN</name>
<dbReference type="PANTHER" id="PTHR39615">
    <property type="entry name" value="YALI0E17897P"/>
    <property type="match status" value="1"/>
</dbReference>
<accession>A0A0J9XBR3</accession>
<reference evidence="2 4" key="1">
    <citation type="submission" date="2014-03" db="EMBL/GenBank/DDBJ databases">
        <authorList>
            <person name="Casaregola S."/>
        </authorList>
    </citation>
    <scope>NUCLEOTIDE SEQUENCE [LARGE SCALE GENOMIC DNA]</scope>
    <source>
        <strain evidence="2 4">CLIB 918</strain>
    </source>
</reference>
<dbReference type="EMBL" id="QQZK01000104">
    <property type="protein sequence ID" value="KAF5096916.1"/>
    <property type="molecule type" value="Genomic_DNA"/>
</dbReference>
<proteinExistence type="predicted"/>
<organism evidence="2 4">
    <name type="scientific">Geotrichum candidum</name>
    <name type="common">Oospora lactis</name>
    <name type="synonym">Dipodascus geotrichum</name>
    <dbReference type="NCBI Taxonomy" id="1173061"/>
    <lineage>
        <taxon>Eukaryota</taxon>
        <taxon>Fungi</taxon>
        <taxon>Dikarya</taxon>
        <taxon>Ascomycota</taxon>
        <taxon>Saccharomycotina</taxon>
        <taxon>Dipodascomycetes</taxon>
        <taxon>Dipodascales</taxon>
        <taxon>Dipodascaceae</taxon>
        <taxon>Geotrichum</taxon>
    </lineage>
</organism>
<evidence type="ECO:0000256" key="1">
    <source>
        <dbReference type="SAM" id="MobiDB-lite"/>
    </source>
</evidence>
<reference evidence="3" key="2">
    <citation type="journal article" date="2020" name="Front. Microbiol.">
        <title>Phenotypic and Genetic Characterization of the Cheese Ripening Yeast Geotrichum candidum.</title>
        <authorList>
            <person name="Perkins V."/>
            <person name="Vignola S."/>
            <person name="Lessard M.H."/>
            <person name="Plante P.L."/>
            <person name="Corbeil J."/>
            <person name="Dugat-Bony E."/>
            <person name="Frenette M."/>
            <person name="Labrie S."/>
        </authorList>
    </citation>
    <scope>NUCLEOTIDE SEQUENCE</scope>
    <source>
        <strain evidence="3">LMA-70</strain>
    </source>
</reference>
<gene>
    <name evidence="2" type="ORF">BN980_GECA09s01781g</name>
    <name evidence="3" type="ORF">DV451_004044</name>
</gene>
<feature type="region of interest" description="Disordered" evidence="1">
    <location>
        <begin position="1"/>
        <end position="38"/>
    </location>
</feature>
<dbReference type="InterPro" id="IPR027915">
    <property type="entry name" value="DUF4452"/>
</dbReference>
<keyword evidence="4" id="KW-1185">Reference proteome</keyword>
<dbReference type="OrthoDB" id="5408025at2759"/>
<sequence length="158" mass="17092">MSYYYQQQQQYQDETASSSSASPPTTYYRTTSVSPPLSKVSVYGKSGNYMGSSSSSNSAAAELEARFEASRGFDLEDDLEFCPALVSSHYPAPQQQHQYQQSHQLHHMNNHGLLVATATSPAAPVSASPATASTKVKRKGIEIVDPTTGLKLSGKIRV</sequence>
<evidence type="ECO:0000313" key="3">
    <source>
        <dbReference type="EMBL" id="KAF5096916.1"/>
    </source>
</evidence>
<reference evidence="3" key="3">
    <citation type="submission" date="2020-01" db="EMBL/GenBank/DDBJ databases">
        <authorList>
            <person name="Perkins V."/>
            <person name="Lessard M.-H."/>
            <person name="Dugat-Bony E."/>
            <person name="Frenette M."/>
            <person name="Labrie S."/>
        </authorList>
    </citation>
    <scope>NUCLEOTIDE SEQUENCE</scope>
    <source>
        <strain evidence="3">LMA-70</strain>
    </source>
</reference>
<dbReference type="PANTHER" id="PTHR39615:SF1">
    <property type="entry name" value="YALI0E17897P"/>
    <property type="match status" value="1"/>
</dbReference>
<evidence type="ECO:0000313" key="2">
    <source>
        <dbReference type="EMBL" id="CDO54954.1"/>
    </source>
</evidence>